<dbReference type="Gene3D" id="1.10.10.10">
    <property type="entry name" value="Winged helix-like DNA-binding domain superfamily/Winged helix DNA-binding domain"/>
    <property type="match status" value="1"/>
</dbReference>
<comment type="similarity">
    <text evidence="1">Belongs to the LysR transcriptional regulatory family.</text>
</comment>
<dbReference type="PANTHER" id="PTHR30126:SF40">
    <property type="entry name" value="HTH-TYPE TRANSCRIPTIONAL REGULATOR GLTR"/>
    <property type="match status" value="1"/>
</dbReference>
<dbReference type="InterPro" id="IPR036390">
    <property type="entry name" value="WH_DNA-bd_sf"/>
</dbReference>
<dbReference type="PRINTS" id="PR00039">
    <property type="entry name" value="HTHLYSR"/>
</dbReference>
<dbReference type="Pfam" id="PF00126">
    <property type="entry name" value="HTH_1"/>
    <property type="match status" value="1"/>
</dbReference>
<dbReference type="InterPro" id="IPR000847">
    <property type="entry name" value="LysR_HTH_N"/>
</dbReference>
<evidence type="ECO:0000259" key="5">
    <source>
        <dbReference type="PROSITE" id="PS50931"/>
    </source>
</evidence>
<gene>
    <name evidence="7" type="ORF">GTP55_20500</name>
    <name evidence="6" type="ORF">GTP56_17930</name>
</gene>
<dbReference type="InterPro" id="IPR036388">
    <property type="entry name" value="WH-like_DNA-bd_sf"/>
</dbReference>
<dbReference type="Gene3D" id="3.40.190.290">
    <property type="match status" value="1"/>
</dbReference>
<protein>
    <submittedName>
        <fullName evidence="6">LysR family transcriptional regulator</fullName>
    </submittedName>
</protein>
<comment type="caution">
    <text evidence="6">The sequence shown here is derived from an EMBL/GenBank/DDBJ whole genome shotgun (WGS) entry which is preliminary data.</text>
</comment>
<dbReference type="PANTHER" id="PTHR30126">
    <property type="entry name" value="HTH-TYPE TRANSCRIPTIONAL REGULATOR"/>
    <property type="match status" value="1"/>
</dbReference>
<evidence type="ECO:0000313" key="7">
    <source>
        <dbReference type="EMBL" id="MYN41744.1"/>
    </source>
</evidence>
<organism evidence="6 9">
    <name type="scientific">Duganella margarita</name>
    <dbReference type="NCBI Taxonomy" id="2692170"/>
    <lineage>
        <taxon>Bacteria</taxon>
        <taxon>Pseudomonadati</taxon>
        <taxon>Pseudomonadota</taxon>
        <taxon>Betaproteobacteria</taxon>
        <taxon>Burkholderiales</taxon>
        <taxon>Oxalobacteraceae</taxon>
        <taxon>Telluria group</taxon>
        <taxon>Duganella</taxon>
    </lineage>
</organism>
<dbReference type="Proteomes" id="UP000466332">
    <property type="component" value="Unassembled WGS sequence"/>
</dbReference>
<keyword evidence="3" id="KW-0238">DNA-binding</keyword>
<evidence type="ECO:0000256" key="4">
    <source>
        <dbReference type="ARBA" id="ARBA00023163"/>
    </source>
</evidence>
<dbReference type="EMBL" id="WWCR01000019">
    <property type="protein sequence ID" value="MYM74065.1"/>
    <property type="molecule type" value="Genomic_DNA"/>
</dbReference>
<reference evidence="8 9" key="1">
    <citation type="submission" date="2019-12" db="EMBL/GenBank/DDBJ databases">
        <title>Novel species isolated from a subtropical stream in China.</title>
        <authorList>
            <person name="Lu H."/>
        </authorList>
    </citation>
    <scope>NUCLEOTIDE SEQUENCE [LARGE SCALE GENOMIC DNA]</scope>
    <source>
        <strain evidence="7 8">FT109W</strain>
        <strain evidence="6 9">FT134W</strain>
    </source>
</reference>
<dbReference type="RefSeq" id="WP_161046698.1">
    <property type="nucleotide sequence ID" value="NZ_WWCR01000019.1"/>
</dbReference>
<dbReference type="AlphaFoldDB" id="A0A7X4KI26"/>
<dbReference type="Proteomes" id="UP000469734">
    <property type="component" value="Unassembled WGS sequence"/>
</dbReference>
<dbReference type="FunFam" id="1.10.10.10:FF:000001">
    <property type="entry name" value="LysR family transcriptional regulator"/>
    <property type="match status" value="1"/>
</dbReference>
<dbReference type="GO" id="GO:0000976">
    <property type="term" value="F:transcription cis-regulatory region binding"/>
    <property type="evidence" value="ECO:0007669"/>
    <property type="project" value="TreeGrafter"/>
</dbReference>
<proteinExistence type="inferred from homology"/>
<dbReference type="Pfam" id="PF03466">
    <property type="entry name" value="LysR_substrate"/>
    <property type="match status" value="1"/>
</dbReference>
<evidence type="ECO:0000256" key="2">
    <source>
        <dbReference type="ARBA" id="ARBA00023015"/>
    </source>
</evidence>
<keyword evidence="2" id="KW-0805">Transcription regulation</keyword>
<keyword evidence="4" id="KW-0804">Transcription</keyword>
<dbReference type="PROSITE" id="PS50931">
    <property type="entry name" value="HTH_LYSR"/>
    <property type="match status" value="1"/>
</dbReference>
<dbReference type="SUPFAM" id="SSF53850">
    <property type="entry name" value="Periplasmic binding protein-like II"/>
    <property type="match status" value="1"/>
</dbReference>
<evidence type="ECO:0000256" key="3">
    <source>
        <dbReference type="ARBA" id="ARBA00023125"/>
    </source>
</evidence>
<name>A0A7X4KI26_9BURK</name>
<accession>A0A7X4KI26</accession>
<dbReference type="CDD" id="cd08442">
    <property type="entry name" value="PBP2_YofA_SoxR_like"/>
    <property type="match status" value="1"/>
</dbReference>
<keyword evidence="8" id="KW-1185">Reference proteome</keyword>
<dbReference type="SUPFAM" id="SSF46785">
    <property type="entry name" value="Winged helix' DNA-binding domain"/>
    <property type="match status" value="1"/>
</dbReference>
<dbReference type="EMBL" id="WWCS01000014">
    <property type="protein sequence ID" value="MYN41744.1"/>
    <property type="molecule type" value="Genomic_DNA"/>
</dbReference>
<evidence type="ECO:0000313" key="8">
    <source>
        <dbReference type="Proteomes" id="UP000466332"/>
    </source>
</evidence>
<dbReference type="GO" id="GO:0003700">
    <property type="term" value="F:DNA-binding transcription factor activity"/>
    <property type="evidence" value="ECO:0007669"/>
    <property type="project" value="InterPro"/>
</dbReference>
<evidence type="ECO:0000313" key="6">
    <source>
        <dbReference type="EMBL" id="MYM74065.1"/>
    </source>
</evidence>
<dbReference type="InterPro" id="IPR005119">
    <property type="entry name" value="LysR_subst-bd"/>
</dbReference>
<feature type="domain" description="HTH lysR-type" evidence="5">
    <location>
        <begin position="1"/>
        <end position="58"/>
    </location>
</feature>
<evidence type="ECO:0000256" key="1">
    <source>
        <dbReference type="ARBA" id="ARBA00009437"/>
    </source>
</evidence>
<sequence>MELSSLRIFKTVAEEGGVTQAAARLNRVQSNVSARLTQLEESLGVSLFHRSGRRMLITEDGARLLAYTERLLQLADEAQEAMRGDRQPSGQLRIGAMETTAAARLPLVLGQFHRQYPQVDLVLDTGPTDYLLHSVLNHRLDVALVAGPVERPELAQLPVFDEELVLLTDILHGPVKVPADVAKRTLLGFRSGCSYRRRLERWFAEGGVSPARIAEFGTFEAIIGCVAAGMGVAMMPKEVLKQRELAKSVRVHALPAEIAQVQTMLVWRRDIAQHAARDAFAAALATPNERV</sequence>
<evidence type="ECO:0000313" key="9">
    <source>
        <dbReference type="Proteomes" id="UP000469734"/>
    </source>
</evidence>